<sequence length="412" mass="43266">MTQINIGLLGLGTVGSGVVAILQKNQPRLAVLDAHVVKAAVRTITPARQAKYPGIELTTDTLAVVDDPNIDIVVEVMGGVATTYPLLERAIKNGKHVISANKDLLSVHGVQLAQLAKEHHVGLYYEAAVMGSIPILHTLANAYAGDTITRVAGIANGTSNFILTQMVRAGSSYAEALRLAQEKGFAESDPTNDVEGFDAAYKLLILSRFAFGMTPALGDVTRQGITTLTRADFAAASVWGYTIKPLAVAAMTNGQLNLTVSPHLVPAAHPLSAVFDENNAVMIDSVNTKQITMTGPGAGSLPTASSVIADLITIASAIRAGIEPAPFVDAATPNTIATADQRVSERFVVLHSETLQADQAAANLDIGGKMISGEGSIFIHTPAISDTQTNELIGKIERTKDLQLVHILPIFG</sequence>
<feature type="binding site" evidence="13">
    <location>
        <position position="102"/>
    </location>
    <ligand>
        <name>NADPH</name>
        <dbReference type="ChEBI" id="CHEBI:57783"/>
    </ligand>
</feature>
<dbReference type="OrthoDB" id="9808167at2"/>
<evidence type="ECO:0000313" key="18">
    <source>
        <dbReference type="EMBL" id="KRM55302.1"/>
    </source>
</evidence>
<dbReference type="Pfam" id="PF03447">
    <property type="entry name" value="NAD_binding_3"/>
    <property type="match status" value="1"/>
</dbReference>
<dbReference type="PATRIC" id="fig|1291052.5.peg.1487"/>
<dbReference type="GO" id="GO:0009086">
    <property type="term" value="P:methionine biosynthetic process"/>
    <property type="evidence" value="ECO:0007669"/>
    <property type="project" value="UniProtKB-KW"/>
</dbReference>
<gene>
    <name evidence="18" type="ORF">FC18_GL001467</name>
</gene>
<evidence type="ECO:0000256" key="3">
    <source>
        <dbReference type="ARBA" id="ARBA00006753"/>
    </source>
</evidence>
<dbReference type="Gene3D" id="3.40.50.720">
    <property type="entry name" value="NAD(P)-binding Rossmann-like Domain"/>
    <property type="match status" value="1"/>
</dbReference>
<feature type="active site" description="Proton donor" evidence="12">
    <location>
        <position position="202"/>
    </location>
</feature>
<evidence type="ECO:0000256" key="13">
    <source>
        <dbReference type="PIRSR" id="PIRSR000098-2"/>
    </source>
</evidence>
<evidence type="ECO:0000256" key="10">
    <source>
        <dbReference type="ARBA" id="ARBA00023167"/>
    </source>
</evidence>
<keyword evidence="8 14" id="KW-0560">Oxidoreductase</keyword>
<dbReference type="UniPathway" id="UPA00051">
    <property type="reaction ID" value="UER00465"/>
</dbReference>
<keyword evidence="6 14" id="KW-0028">Amino-acid biosynthesis</keyword>
<dbReference type="InterPro" id="IPR001342">
    <property type="entry name" value="HDH_cat"/>
</dbReference>
<evidence type="ECO:0000256" key="7">
    <source>
        <dbReference type="ARBA" id="ARBA00022697"/>
    </source>
</evidence>
<dbReference type="InterPro" id="IPR005106">
    <property type="entry name" value="Asp/hSer_DH_NAD-bd"/>
</dbReference>
<keyword evidence="9" id="KW-0915">Sodium</keyword>
<dbReference type="AlphaFoldDB" id="A0A0R1ZU68"/>
<evidence type="ECO:0000256" key="12">
    <source>
        <dbReference type="PIRSR" id="PIRSR000098-1"/>
    </source>
</evidence>
<comment type="caution">
    <text evidence="18">The sequence shown here is derived from an EMBL/GenBank/DDBJ whole genome shotgun (WGS) entry which is preliminary data.</text>
</comment>
<dbReference type="EC" id="1.1.1.3" evidence="4 14"/>
<protein>
    <recommendedName>
        <fullName evidence="5 14">Homoserine dehydrogenase</fullName>
        <ecNumber evidence="4 14">1.1.1.3</ecNumber>
    </recommendedName>
</protein>
<dbReference type="PROSITE" id="PS01042">
    <property type="entry name" value="HOMOSER_DHGENASE"/>
    <property type="match status" value="1"/>
</dbReference>
<feature type="binding site" evidence="13">
    <location>
        <begin position="9"/>
        <end position="16"/>
    </location>
    <ligand>
        <name>NADP(+)</name>
        <dbReference type="ChEBI" id="CHEBI:58349"/>
    </ligand>
</feature>
<evidence type="ECO:0000256" key="15">
    <source>
        <dbReference type="RuleBase" id="RU004171"/>
    </source>
</evidence>
<dbReference type="InterPro" id="IPR016204">
    <property type="entry name" value="HDH"/>
</dbReference>
<evidence type="ECO:0000259" key="17">
    <source>
        <dbReference type="Pfam" id="PF03447"/>
    </source>
</evidence>
<evidence type="ECO:0000256" key="5">
    <source>
        <dbReference type="ARBA" id="ARBA00013376"/>
    </source>
</evidence>
<dbReference type="PANTHER" id="PTHR43331:SF1">
    <property type="entry name" value="HOMOSERINE DEHYDROGENASE"/>
    <property type="match status" value="1"/>
</dbReference>
<feature type="domain" description="Homoserine dehydrogenase catalytic" evidence="16">
    <location>
        <begin position="134"/>
        <end position="312"/>
    </location>
</feature>
<dbReference type="Pfam" id="PF00742">
    <property type="entry name" value="Homoserine_dh"/>
    <property type="match status" value="1"/>
</dbReference>
<evidence type="ECO:0000256" key="9">
    <source>
        <dbReference type="ARBA" id="ARBA00023053"/>
    </source>
</evidence>
<dbReference type="GO" id="GO:0009088">
    <property type="term" value="P:threonine biosynthetic process"/>
    <property type="evidence" value="ECO:0007669"/>
    <property type="project" value="UniProtKB-UniPathway"/>
</dbReference>
<comment type="similarity">
    <text evidence="3 15">Belongs to the homoserine dehydrogenase family.</text>
</comment>
<keyword evidence="13 14" id="KW-0521">NADP</keyword>
<dbReference type="Gene3D" id="3.30.360.10">
    <property type="entry name" value="Dihydrodipicolinate Reductase, domain 2"/>
    <property type="match status" value="1"/>
</dbReference>
<dbReference type="PANTHER" id="PTHR43331">
    <property type="entry name" value="HOMOSERINE DEHYDROGENASE"/>
    <property type="match status" value="1"/>
</dbReference>
<dbReference type="RefSeq" id="WP_056975758.1">
    <property type="nucleotide sequence ID" value="NZ_AYYO01000024.1"/>
</dbReference>
<evidence type="ECO:0000256" key="11">
    <source>
        <dbReference type="ARBA" id="ARBA00048841"/>
    </source>
</evidence>
<dbReference type="PIRSF" id="PIRSF000098">
    <property type="entry name" value="Homoser_dehydrog"/>
    <property type="match status" value="1"/>
</dbReference>
<dbReference type="GO" id="GO:0050661">
    <property type="term" value="F:NADP binding"/>
    <property type="evidence" value="ECO:0007669"/>
    <property type="project" value="InterPro"/>
</dbReference>
<dbReference type="STRING" id="1291052.FC18_GL001467"/>
<evidence type="ECO:0000256" key="4">
    <source>
        <dbReference type="ARBA" id="ARBA00013213"/>
    </source>
</evidence>
<evidence type="ECO:0000313" key="19">
    <source>
        <dbReference type="Proteomes" id="UP000051679"/>
    </source>
</evidence>
<dbReference type="GO" id="GO:0004412">
    <property type="term" value="F:homoserine dehydrogenase activity"/>
    <property type="evidence" value="ECO:0007669"/>
    <property type="project" value="UniProtKB-EC"/>
</dbReference>
<evidence type="ECO:0000256" key="2">
    <source>
        <dbReference type="ARBA" id="ARBA00005062"/>
    </source>
</evidence>
<name>A0A0R1ZU68_9LACO</name>
<dbReference type="UniPathway" id="UPA00050">
    <property type="reaction ID" value="UER00063"/>
</dbReference>
<evidence type="ECO:0000256" key="14">
    <source>
        <dbReference type="RuleBase" id="RU000579"/>
    </source>
</evidence>
<comment type="pathway">
    <text evidence="1 14">Amino-acid biosynthesis; L-threonine biosynthesis; L-threonine from L-aspartate: step 3/5.</text>
</comment>
<keyword evidence="10 14" id="KW-0486">Methionine biosynthesis</keyword>
<keyword evidence="7 14" id="KW-0791">Threonine biosynthesis</keyword>
<keyword evidence="19" id="KW-1185">Reference proteome</keyword>
<evidence type="ECO:0000259" key="16">
    <source>
        <dbReference type="Pfam" id="PF00742"/>
    </source>
</evidence>
<dbReference type="NCBIfam" id="NF004976">
    <property type="entry name" value="PRK06349.1"/>
    <property type="match status" value="1"/>
</dbReference>
<dbReference type="EMBL" id="AYYO01000024">
    <property type="protein sequence ID" value="KRM55302.1"/>
    <property type="molecule type" value="Genomic_DNA"/>
</dbReference>
<organism evidence="18 19">
    <name type="scientific">Lacticaseibacillus sharpeae JCM 1186 = DSM 20505</name>
    <dbReference type="NCBI Taxonomy" id="1291052"/>
    <lineage>
        <taxon>Bacteria</taxon>
        <taxon>Bacillati</taxon>
        <taxon>Bacillota</taxon>
        <taxon>Bacilli</taxon>
        <taxon>Lactobacillales</taxon>
        <taxon>Lactobacillaceae</taxon>
        <taxon>Lacticaseibacillus</taxon>
    </lineage>
</organism>
<comment type="pathway">
    <text evidence="2 14">Amino-acid biosynthesis; L-methionine biosynthesis via de novo pathway; L-homoserine from L-aspartate: step 3/3.</text>
</comment>
<evidence type="ECO:0000256" key="1">
    <source>
        <dbReference type="ARBA" id="ARBA00005056"/>
    </source>
</evidence>
<proteinExistence type="inferred from homology"/>
<feature type="binding site" evidence="13">
    <location>
        <position position="187"/>
    </location>
    <ligand>
        <name>L-homoserine</name>
        <dbReference type="ChEBI" id="CHEBI:57476"/>
    </ligand>
</feature>
<accession>A0A0R1ZU68</accession>
<feature type="domain" description="Aspartate/homoserine dehydrogenase NAD-binding" evidence="17">
    <location>
        <begin position="10"/>
        <end position="126"/>
    </location>
</feature>
<comment type="catalytic activity">
    <reaction evidence="11">
        <text>L-homoserine + NADP(+) = L-aspartate 4-semialdehyde + NADPH + H(+)</text>
        <dbReference type="Rhea" id="RHEA:15761"/>
        <dbReference type="ChEBI" id="CHEBI:15378"/>
        <dbReference type="ChEBI" id="CHEBI:57476"/>
        <dbReference type="ChEBI" id="CHEBI:57783"/>
        <dbReference type="ChEBI" id="CHEBI:58349"/>
        <dbReference type="ChEBI" id="CHEBI:537519"/>
        <dbReference type="EC" id="1.1.1.3"/>
    </reaction>
    <physiologicalReaction direction="right-to-left" evidence="11">
        <dbReference type="Rhea" id="RHEA:15763"/>
    </physiologicalReaction>
</comment>
<dbReference type="FunFam" id="3.30.360.10:FF:000005">
    <property type="entry name" value="Homoserine dehydrogenase"/>
    <property type="match status" value="1"/>
</dbReference>
<evidence type="ECO:0000256" key="6">
    <source>
        <dbReference type="ARBA" id="ARBA00022605"/>
    </source>
</evidence>
<dbReference type="InterPro" id="IPR036291">
    <property type="entry name" value="NAD(P)-bd_dom_sf"/>
</dbReference>
<dbReference type="SUPFAM" id="SSF55347">
    <property type="entry name" value="Glyceraldehyde-3-phosphate dehydrogenase-like, C-terminal domain"/>
    <property type="match status" value="1"/>
</dbReference>
<evidence type="ECO:0000256" key="8">
    <source>
        <dbReference type="ARBA" id="ARBA00023002"/>
    </source>
</evidence>
<reference evidence="18 19" key="1">
    <citation type="journal article" date="2015" name="Genome Announc.">
        <title>Expanding the biotechnology potential of lactobacilli through comparative genomics of 213 strains and associated genera.</title>
        <authorList>
            <person name="Sun Z."/>
            <person name="Harris H.M."/>
            <person name="McCann A."/>
            <person name="Guo C."/>
            <person name="Argimon S."/>
            <person name="Zhang W."/>
            <person name="Yang X."/>
            <person name="Jeffery I.B."/>
            <person name="Cooney J.C."/>
            <person name="Kagawa T.F."/>
            <person name="Liu W."/>
            <person name="Song Y."/>
            <person name="Salvetti E."/>
            <person name="Wrobel A."/>
            <person name="Rasinkangas P."/>
            <person name="Parkhill J."/>
            <person name="Rea M.C."/>
            <person name="O'Sullivan O."/>
            <person name="Ritari J."/>
            <person name="Douillard F.P."/>
            <person name="Paul Ross R."/>
            <person name="Yang R."/>
            <person name="Briner A.E."/>
            <person name="Felis G.E."/>
            <person name="de Vos W.M."/>
            <person name="Barrangou R."/>
            <person name="Klaenhammer T.R."/>
            <person name="Caufield P.W."/>
            <person name="Cui Y."/>
            <person name="Zhang H."/>
            <person name="O'Toole P.W."/>
        </authorList>
    </citation>
    <scope>NUCLEOTIDE SEQUENCE [LARGE SCALE GENOMIC DNA]</scope>
    <source>
        <strain evidence="18 19">DSM 20505</strain>
    </source>
</reference>
<dbReference type="InterPro" id="IPR019811">
    <property type="entry name" value="HDH_CS"/>
</dbReference>
<dbReference type="Proteomes" id="UP000051679">
    <property type="component" value="Unassembled WGS sequence"/>
</dbReference>
<dbReference type="SUPFAM" id="SSF51735">
    <property type="entry name" value="NAD(P)-binding Rossmann-fold domains"/>
    <property type="match status" value="1"/>
</dbReference>